<dbReference type="EMBL" id="BLLF01002704">
    <property type="protein sequence ID" value="GFH25059.1"/>
    <property type="molecule type" value="Genomic_DNA"/>
</dbReference>
<feature type="non-terminal residue" evidence="2">
    <location>
        <position position="1"/>
    </location>
</feature>
<evidence type="ECO:0000313" key="2">
    <source>
        <dbReference type="EMBL" id="GFH25059.1"/>
    </source>
</evidence>
<evidence type="ECO:0000256" key="1">
    <source>
        <dbReference type="SAM" id="MobiDB-lite"/>
    </source>
</evidence>
<evidence type="ECO:0000313" key="3">
    <source>
        <dbReference type="Proteomes" id="UP000485058"/>
    </source>
</evidence>
<feature type="compositionally biased region" description="Basic and acidic residues" evidence="1">
    <location>
        <begin position="71"/>
        <end position="80"/>
    </location>
</feature>
<name>A0A699ZZ49_HAELA</name>
<keyword evidence="3" id="KW-1185">Reference proteome</keyword>
<comment type="caution">
    <text evidence="2">The sequence shown here is derived from an EMBL/GenBank/DDBJ whole genome shotgun (WGS) entry which is preliminary data.</text>
</comment>
<accession>A0A699ZZ49</accession>
<organism evidence="2 3">
    <name type="scientific">Haematococcus lacustris</name>
    <name type="common">Green alga</name>
    <name type="synonym">Haematococcus pluvialis</name>
    <dbReference type="NCBI Taxonomy" id="44745"/>
    <lineage>
        <taxon>Eukaryota</taxon>
        <taxon>Viridiplantae</taxon>
        <taxon>Chlorophyta</taxon>
        <taxon>core chlorophytes</taxon>
        <taxon>Chlorophyceae</taxon>
        <taxon>CS clade</taxon>
        <taxon>Chlamydomonadales</taxon>
        <taxon>Haematococcaceae</taxon>
        <taxon>Haematococcus</taxon>
    </lineage>
</organism>
<protein>
    <submittedName>
        <fullName evidence="2">Uncharacterized protein</fullName>
    </submittedName>
</protein>
<dbReference type="Proteomes" id="UP000485058">
    <property type="component" value="Unassembled WGS sequence"/>
</dbReference>
<feature type="compositionally biased region" description="Polar residues" evidence="1">
    <location>
        <begin position="14"/>
        <end position="27"/>
    </location>
</feature>
<dbReference type="AlphaFoldDB" id="A0A699ZZ49"/>
<sequence length="80" mass="8263">MFRRKVAATPGARSLSTNRARLTQPQGTPHHPARTPVQPAVSPLTAKSAATEGDGGAGDTKASAGSTRRVTSRDLAKLSK</sequence>
<reference evidence="2 3" key="1">
    <citation type="submission" date="2020-02" db="EMBL/GenBank/DDBJ databases">
        <title>Draft genome sequence of Haematococcus lacustris strain NIES-144.</title>
        <authorList>
            <person name="Morimoto D."/>
            <person name="Nakagawa S."/>
            <person name="Yoshida T."/>
            <person name="Sawayama S."/>
        </authorList>
    </citation>
    <scope>NUCLEOTIDE SEQUENCE [LARGE SCALE GENOMIC DNA]</scope>
    <source>
        <strain evidence="2 3">NIES-144</strain>
    </source>
</reference>
<proteinExistence type="predicted"/>
<feature type="non-terminal residue" evidence="2">
    <location>
        <position position="80"/>
    </location>
</feature>
<feature type="region of interest" description="Disordered" evidence="1">
    <location>
        <begin position="1"/>
        <end position="80"/>
    </location>
</feature>
<gene>
    <name evidence="2" type="ORF">HaLaN_22955</name>
</gene>